<protein>
    <submittedName>
        <fullName evidence="1">Uncharacterized protein</fullName>
    </submittedName>
</protein>
<dbReference type="EMBL" id="JANPXH010000855">
    <property type="protein sequence ID" value="MCR6679128.1"/>
    <property type="molecule type" value="Genomic_DNA"/>
</dbReference>
<dbReference type="AlphaFoldDB" id="A0AAW5MXX5"/>
<evidence type="ECO:0000313" key="2">
    <source>
        <dbReference type="Proteomes" id="UP001206878"/>
    </source>
</evidence>
<sequence>KEAFKHAWGLDQPIPVQYCRWMGVCNPDGEGLGVFIGPKGLPNFLPNGLSGATNGVFHGDFGYSIESGEAVMDRIVRAALPTFILAS</sequence>
<organism evidence="1 2">
    <name type="scientific">Escherichia marmotae</name>
    <dbReference type="NCBI Taxonomy" id="1499973"/>
    <lineage>
        <taxon>Bacteria</taxon>
        <taxon>Pseudomonadati</taxon>
        <taxon>Pseudomonadota</taxon>
        <taxon>Gammaproteobacteria</taxon>
        <taxon>Enterobacterales</taxon>
        <taxon>Enterobacteriaceae</taxon>
        <taxon>Escherichia</taxon>
    </lineage>
</organism>
<dbReference type="Proteomes" id="UP001206878">
    <property type="component" value="Unassembled WGS sequence"/>
</dbReference>
<name>A0AAW5MXX5_9ESCH</name>
<feature type="non-terminal residue" evidence="1">
    <location>
        <position position="87"/>
    </location>
</feature>
<gene>
    <name evidence="1" type="ORF">NVV43_26990</name>
</gene>
<proteinExistence type="predicted"/>
<evidence type="ECO:0000313" key="1">
    <source>
        <dbReference type="EMBL" id="MCR6679128.1"/>
    </source>
</evidence>
<reference evidence="1" key="1">
    <citation type="submission" date="2022-07" db="EMBL/GenBank/DDBJ databases">
        <title>Diversity of ethanolamine utilization by human commensal Escherichia coli.</title>
        <authorList>
            <person name="Jubelin G."/>
        </authorList>
    </citation>
    <scope>NUCLEOTIDE SEQUENCE</scope>
    <source>
        <strain evidence="1">S1</strain>
    </source>
</reference>
<comment type="caution">
    <text evidence="1">The sequence shown here is derived from an EMBL/GenBank/DDBJ whole genome shotgun (WGS) entry which is preliminary data.</text>
</comment>
<feature type="non-terminal residue" evidence="1">
    <location>
        <position position="1"/>
    </location>
</feature>
<accession>A0AAW5MXX5</accession>